<dbReference type="AlphaFoldDB" id="A0A9P4HPF6"/>
<dbReference type="CDD" id="cd12418">
    <property type="entry name" value="RRM_Aly_REF_like"/>
    <property type="match status" value="1"/>
</dbReference>
<dbReference type="InterPro" id="IPR000504">
    <property type="entry name" value="RRM_dom"/>
</dbReference>
<dbReference type="Pfam" id="PF00076">
    <property type="entry name" value="RRM_1"/>
    <property type="match status" value="1"/>
</dbReference>
<dbReference type="PANTHER" id="PTHR19965">
    <property type="entry name" value="RNA AND EXPORT FACTOR BINDING PROTEIN"/>
    <property type="match status" value="1"/>
</dbReference>
<feature type="compositionally biased region" description="Low complexity" evidence="3">
    <location>
        <begin position="266"/>
        <end position="277"/>
    </location>
</feature>
<feature type="region of interest" description="Disordered" evidence="3">
    <location>
        <begin position="1"/>
        <end position="61"/>
    </location>
</feature>
<dbReference type="PANTHER" id="PTHR19965:SF82">
    <property type="entry name" value="THO COMPLEX SUBUNIT 4"/>
    <property type="match status" value="1"/>
</dbReference>
<feature type="compositionally biased region" description="Basic and acidic residues" evidence="3">
    <location>
        <begin position="217"/>
        <end position="242"/>
    </location>
</feature>
<sequence>MDRPLDDVISERQLGGKDGKLTSSSDWVHDRFEDDNDTRRPQRNRRPERNARLSPPELLDNGGQQVYKIRVDNLHYDIPEDDLRELFERIGPVLDCWLLYDRSDRSRGVGFVTYAHISDARLALREYDGANAKGQPIRLTLMPSSQPKPARGNPFDTAQRPGRSLFDRIEPRDRSLSPQRERGGRHSDVSKPAPSNIDRYVPGQGGSRSRSPLPRRGGRESGRRPGARRDGGGRGGRRDDGGRPNAQGRPRKTADELDAEMEDYWGAKNEGAAANGNVDETGPTGGAHENPGQAATSTLDDDIDMAVE</sequence>
<dbReference type="InterPro" id="IPR025715">
    <property type="entry name" value="FoP_C"/>
</dbReference>
<dbReference type="SMART" id="SM01218">
    <property type="entry name" value="FoP_duplication"/>
    <property type="match status" value="1"/>
</dbReference>
<feature type="compositionally biased region" description="Basic and acidic residues" evidence="3">
    <location>
        <begin position="27"/>
        <end position="51"/>
    </location>
</feature>
<feature type="compositionally biased region" description="Basic and acidic residues" evidence="3">
    <location>
        <begin position="165"/>
        <end position="189"/>
    </location>
</feature>
<evidence type="ECO:0000259" key="4">
    <source>
        <dbReference type="PROSITE" id="PS50102"/>
    </source>
</evidence>
<dbReference type="EMBL" id="ML978730">
    <property type="protein sequence ID" value="KAF2085450.1"/>
    <property type="molecule type" value="Genomic_DNA"/>
</dbReference>
<dbReference type="GO" id="GO:0005634">
    <property type="term" value="C:nucleus"/>
    <property type="evidence" value="ECO:0007669"/>
    <property type="project" value="TreeGrafter"/>
</dbReference>
<dbReference type="InterPro" id="IPR051229">
    <property type="entry name" value="ALYREF_mRNA_export"/>
</dbReference>
<dbReference type="Pfam" id="PF13865">
    <property type="entry name" value="FoP_duplication"/>
    <property type="match status" value="1"/>
</dbReference>
<evidence type="ECO:0000256" key="3">
    <source>
        <dbReference type="SAM" id="MobiDB-lite"/>
    </source>
</evidence>
<protein>
    <submittedName>
        <fullName evidence="5">RNA-binding domain-containing protein</fullName>
    </submittedName>
</protein>
<dbReference type="SMART" id="SM00360">
    <property type="entry name" value="RRM"/>
    <property type="match status" value="1"/>
</dbReference>
<accession>A0A9P4HPF6</accession>
<dbReference type="SUPFAM" id="SSF54928">
    <property type="entry name" value="RNA-binding domain, RBD"/>
    <property type="match status" value="1"/>
</dbReference>
<name>A0A9P4HPF6_9PEZI</name>
<proteinExistence type="predicted"/>
<dbReference type="GO" id="GO:0003729">
    <property type="term" value="F:mRNA binding"/>
    <property type="evidence" value="ECO:0007669"/>
    <property type="project" value="TreeGrafter"/>
</dbReference>
<feature type="compositionally biased region" description="Basic and acidic residues" evidence="3">
    <location>
        <begin position="1"/>
        <end position="20"/>
    </location>
</feature>
<keyword evidence="1 2" id="KW-0694">RNA-binding</keyword>
<dbReference type="PROSITE" id="PS50102">
    <property type="entry name" value="RRM"/>
    <property type="match status" value="1"/>
</dbReference>
<dbReference type="Proteomes" id="UP000799776">
    <property type="component" value="Unassembled WGS sequence"/>
</dbReference>
<feature type="compositionally biased region" description="Acidic residues" evidence="3">
    <location>
        <begin position="299"/>
        <end position="308"/>
    </location>
</feature>
<dbReference type="InterPro" id="IPR012677">
    <property type="entry name" value="Nucleotide-bd_a/b_plait_sf"/>
</dbReference>
<keyword evidence="6" id="KW-1185">Reference proteome</keyword>
<dbReference type="Gene3D" id="3.30.70.330">
    <property type="match status" value="1"/>
</dbReference>
<gene>
    <name evidence="5" type="ORF">K490DRAFT_75089</name>
</gene>
<organism evidence="5 6">
    <name type="scientific">Saccharata proteae CBS 121410</name>
    <dbReference type="NCBI Taxonomy" id="1314787"/>
    <lineage>
        <taxon>Eukaryota</taxon>
        <taxon>Fungi</taxon>
        <taxon>Dikarya</taxon>
        <taxon>Ascomycota</taxon>
        <taxon>Pezizomycotina</taxon>
        <taxon>Dothideomycetes</taxon>
        <taxon>Dothideomycetes incertae sedis</taxon>
        <taxon>Botryosphaeriales</taxon>
        <taxon>Saccharataceae</taxon>
        <taxon>Saccharata</taxon>
    </lineage>
</organism>
<evidence type="ECO:0000256" key="2">
    <source>
        <dbReference type="PROSITE-ProRule" id="PRU00176"/>
    </source>
</evidence>
<evidence type="ECO:0000256" key="1">
    <source>
        <dbReference type="ARBA" id="ARBA00022884"/>
    </source>
</evidence>
<dbReference type="OrthoDB" id="5382468at2759"/>
<dbReference type="InterPro" id="IPR035979">
    <property type="entry name" value="RBD_domain_sf"/>
</dbReference>
<feature type="region of interest" description="Disordered" evidence="3">
    <location>
        <begin position="136"/>
        <end position="308"/>
    </location>
</feature>
<reference evidence="5" key="1">
    <citation type="journal article" date="2020" name="Stud. Mycol.">
        <title>101 Dothideomycetes genomes: a test case for predicting lifestyles and emergence of pathogens.</title>
        <authorList>
            <person name="Haridas S."/>
            <person name="Albert R."/>
            <person name="Binder M."/>
            <person name="Bloem J."/>
            <person name="Labutti K."/>
            <person name="Salamov A."/>
            <person name="Andreopoulos B."/>
            <person name="Baker S."/>
            <person name="Barry K."/>
            <person name="Bills G."/>
            <person name="Bluhm B."/>
            <person name="Cannon C."/>
            <person name="Castanera R."/>
            <person name="Culley D."/>
            <person name="Daum C."/>
            <person name="Ezra D."/>
            <person name="Gonzalez J."/>
            <person name="Henrissat B."/>
            <person name="Kuo A."/>
            <person name="Liang C."/>
            <person name="Lipzen A."/>
            <person name="Lutzoni F."/>
            <person name="Magnuson J."/>
            <person name="Mondo S."/>
            <person name="Nolan M."/>
            <person name="Ohm R."/>
            <person name="Pangilinan J."/>
            <person name="Park H.-J."/>
            <person name="Ramirez L."/>
            <person name="Alfaro M."/>
            <person name="Sun H."/>
            <person name="Tritt A."/>
            <person name="Yoshinaga Y."/>
            <person name="Zwiers L.-H."/>
            <person name="Turgeon B."/>
            <person name="Goodwin S."/>
            <person name="Spatafora J."/>
            <person name="Crous P."/>
            <person name="Grigoriev I."/>
        </authorList>
    </citation>
    <scope>NUCLEOTIDE SEQUENCE</scope>
    <source>
        <strain evidence="5">CBS 121410</strain>
    </source>
</reference>
<feature type="domain" description="RRM" evidence="4">
    <location>
        <begin position="67"/>
        <end position="144"/>
    </location>
</feature>
<evidence type="ECO:0000313" key="5">
    <source>
        <dbReference type="EMBL" id="KAF2085450.1"/>
    </source>
</evidence>
<evidence type="ECO:0000313" key="6">
    <source>
        <dbReference type="Proteomes" id="UP000799776"/>
    </source>
</evidence>
<comment type="caution">
    <text evidence="5">The sequence shown here is derived from an EMBL/GenBank/DDBJ whole genome shotgun (WGS) entry which is preliminary data.</text>
</comment>